<dbReference type="Proteomes" id="UP000010305">
    <property type="component" value="Unassembled WGS sequence"/>
</dbReference>
<dbReference type="AlphaFoldDB" id="J5KGY8"/>
<evidence type="ECO:0000259" key="1">
    <source>
        <dbReference type="PROSITE" id="PS51186"/>
    </source>
</evidence>
<dbReference type="HOGENOM" id="CLU_056607_7_0_6"/>
<dbReference type="Pfam" id="PF00583">
    <property type="entry name" value="Acetyltransf_1"/>
    <property type="match status" value="1"/>
</dbReference>
<dbReference type="InterPro" id="IPR016181">
    <property type="entry name" value="Acyl_CoA_acyltransferase"/>
</dbReference>
<name>J5KGY8_9GAMM</name>
<dbReference type="EMBL" id="JH611156">
    <property type="protein sequence ID" value="EJP72316.1"/>
    <property type="molecule type" value="Genomic_DNA"/>
</dbReference>
<dbReference type="InterPro" id="IPR039143">
    <property type="entry name" value="GNPNAT1-like"/>
</dbReference>
<dbReference type="SUPFAM" id="SSF55729">
    <property type="entry name" value="Acyl-CoA N-acyltransferases (Nat)"/>
    <property type="match status" value="1"/>
</dbReference>
<protein>
    <submittedName>
        <fullName evidence="2">Acetyltransferase</fullName>
    </submittedName>
</protein>
<keyword evidence="2" id="KW-0808">Transferase</keyword>
<sequence length="145" mass="16949">MNNIKYRTPLNSDEFKKYDLFRWRILRKPIGKSIDSLKDEYENSSYHLIGVSDNEVIACGRLHFNTDSEAQIRYMAVNNNLQGMGIGREIIGHLEEYALEQNAKKIVLNARDHVIKFYEKSGYQVVRKFYGSDTNIPHTTMMKKL</sequence>
<dbReference type="STRING" id="1123866.NT01SARS_0814"/>
<proteinExistence type="predicted"/>
<dbReference type="Gene3D" id="3.40.630.30">
    <property type="match status" value="1"/>
</dbReference>
<accession>J5KGY8</accession>
<dbReference type="PROSITE" id="PS51186">
    <property type="entry name" value="GNAT"/>
    <property type="match status" value="1"/>
</dbReference>
<dbReference type="PANTHER" id="PTHR13355">
    <property type="entry name" value="GLUCOSAMINE 6-PHOSPHATE N-ACETYLTRANSFERASE"/>
    <property type="match status" value="1"/>
</dbReference>
<reference evidence="2 3" key="1">
    <citation type="journal article" date="2012" name="ISME J.">
        <title>Genomic insights to SAR86, an abundant and uncultivated marine bacterial lineage.</title>
        <authorList>
            <person name="Dupont C.L."/>
            <person name="Rusch D.B."/>
            <person name="Yooseph S."/>
            <person name="Lombardo M.J."/>
            <person name="Richter R.A."/>
            <person name="Valas R."/>
            <person name="Novotny M."/>
            <person name="Yee-Greenbaum J."/>
            <person name="Selengut J.D."/>
            <person name="Haft D.H."/>
            <person name="Halpern A.L."/>
            <person name="Lasken R.S."/>
            <person name="Nealson K."/>
            <person name="Friedman R."/>
            <person name="Venter J.C."/>
        </authorList>
    </citation>
    <scope>NUCLEOTIDE SEQUENCE [LARGE SCALE GENOMIC DNA]</scope>
</reference>
<organism evidence="2 3">
    <name type="scientific">SAR86 cluster bacterium SAR86A</name>
    <dbReference type="NCBI Taxonomy" id="1123866"/>
    <lineage>
        <taxon>Bacteria</taxon>
        <taxon>Pseudomonadati</taxon>
        <taxon>Pseudomonadota</taxon>
        <taxon>Gammaproteobacteria</taxon>
        <taxon>SAR86 cluster</taxon>
    </lineage>
</organism>
<evidence type="ECO:0000313" key="2">
    <source>
        <dbReference type="EMBL" id="EJP72316.1"/>
    </source>
</evidence>
<dbReference type="CDD" id="cd04301">
    <property type="entry name" value="NAT_SF"/>
    <property type="match status" value="1"/>
</dbReference>
<dbReference type="InterPro" id="IPR000182">
    <property type="entry name" value="GNAT_dom"/>
</dbReference>
<dbReference type="PANTHER" id="PTHR13355:SF22">
    <property type="entry name" value="SLL0786 PROTEIN"/>
    <property type="match status" value="1"/>
</dbReference>
<feature type="domain" description="N-acetyltransferase" evidence="1">
    <location>
        <begin position="10"/>
        <end position="145"/>
    </location>
</feature>
<evidence type="ECO:0000313" key="3">
    <source>
        <dbReference type="Proteomes" id="UP000010305"/>
    </source>
</evidence>
<dbReference type="GO" id="GO:0008080">
    <property type="term" value="F:N-acetyltransferase activity"/>
    <property type="evidence" value="ECO:0007669"/>
    <property type="project" value="TreeGrafter"/>
</dbReference>
<gene>
    <name evidence="2" type="ORF">NT01SARS_0814</name>
</gene>